<name>A0A1Y2BAH6_9TREE</name>
<comment type="caution">
    <text evidence="1">The sequence shown here is derived from an EMBL/GenBank/DDBJ whole genome shotgun (WGS) entry which is preliminary data.</text>
</comment>
<sequence>MVKFVGETLYTAFKPGPGAQKHSLYQWSLPDGPARHVAESVSHTCMAEHCGRHFGLLGEWYPNSPLTGLIRVCRAEEVLWWLWWSVLRHSCCSR</sequence>
<accession>A0A1Y2BAH6</accession>
<protein>
    <submittedName>
        <fullName evidence="1">Uncharacterized protein</fullName>
    </submittedName>
</protein>
<evidence type="ECO:0000313" key="2">
    <source>
        <dbReference type="Proteomes" id="UP000193986"/>
    </source>
</evidence>
<gene>
    <name evidence="1" type="ORF">BCR39DRAFT_82365</name>
</gene>
<reference evidence="1 2" key="1">
    <citation type="submission" date="2016-07" db="EMBL/GenBank/DDBJ databases">
        <title>Pervasive Adenine N6-methylation of Active Genes in Fungi.</title>
        <authorList>
            <consortium name="DOE Joint Genome Institute"/>
            <person name="Mondo S.J."/>
            <person name="Dannebaum R.O."/>
            <person name="Kuo R.C."/>
            <person name="Labutti K."/>
            <person name="Haridas S."/>
            <person name="Kuo A."/>
            <person name="Salamov A."/>
            <person name="Ahrendt S.R."/>
            <person name="Lipzen A."/>
            <person name="Sullivan W."/>
            <person name="Andreopoulos W.B."/>
            <person name="Clum A."/>
            <person name="Lindquist E."/>
            <person name="Daum C."/>
            <person name="Ramamoorthy G.K."/>
            <person name="Gryganskyi A."/>
            <person name="Culley D."/>
            <person name="Magnuson J.K."/>
            <person name="James T.Y."/>
            <person name="O'Malley M.A."/>
            <person name="Stajich J.E."/>
            <person name="Spatafora J.W."/>
            <person name="Visel A."/>
            <person name="Grigoriev I.V."/>
        </authorList>
    </citation>
    <scope>NUCLEOTIDE SEQUENCE [LARGE SCALE GENOMIC DNA]</scope>
    <source>
        <strain evidence="1 2">68-887.2</strain>
    </source>
</reference>
<dbReference type="EMBL" id="MCFC01000013">
    <property type="protein sequence ID" value="ORY31848.1"/>
    <property type="molecule type" value="Genomic_DNA"/>
</dbReference>
<keyword evidence="2" id="KW-1185">Reference proteome</keyword>
<dbReference type="Proteomes" id="UP000193986">
    <property type="component" value="Unassembled WGS sequence"/>
</dbReference>
<dbReference type="AlphaFoldDB" id="A0A1Y2BAH6"/>
<organism evidence="1 2">
    <name type="scientific">Naematelia encephala</name>
    <dbReference type="NCBI Taxonomy" id="71784"/>
    <lineage>
        <taxon>Eukaryota</taxon>
        <taxon>Fungi</taxon>
        <taxon>Dikarya</taxon>
        <taxon>Basidiomycota</taxon>
        <taxon>Agaricomycotina</taxon>
        <taxon>Tremellomycetes</taxon>
        <taxon>Tremellales</taxon>
        <taxon>Naemateliaceae</taxon>
        <taxon>Naematelia</taxon>
    </lineage>
</organism>
<dbReference type="InParanoid" id="A0A1Y2BAH6"/>
<evidence type="ECO:0000313" key="1">
    <source>
        <dbReference type="EMBL" id="ORY31848.1"/>
    </source>
</evidence>
<proteinExistence type="predicted"/>